<organism evidence="17 18">
    <name type="scientific">Bosea psychrotolerans</name>
    <dbReference type="NCBI Taxonomy" id="1871628"/>
    <lineage>
        <taxon>Bacteria</taxon>
        <taxon>Pseudomonadati</taxon>
        <taxon>Pseudomonadota</taxon>
        <taxon>Alphaproteobacteria</taxon>
        <taxon>Hyphomicrobiales</taxon>
        <taxon>Boseaceae</taxon>
        <taxon>Bosea</taxon>
    </lineage>
</organism>
<dbReference type="Gene3D" id="3.40.50.10990">
    <property type="entry name" value="GTP cyclohydrolase II"/>
    <property type="match status" value="1"/>
</dbReference>
<evidence type="ECO:0000256" key="8">
    <source>
        <dbReference type="ARBA" id="ARBA00018836"/>
    </source>
</evidence>
<feature type="binding site" evidence="14">
    <location>
        <begin position="209"/>
        <end position="213"/>
    </location>
    <ligand>
        <name>D-ribulose 5-phosphate</name>
        <dbReference type="ChEBI" id="CHEBI:58121"/>
    </ligand>
</feature>
<evidence type="ECO:0000256" key="1">
    <source>
        <dbReference type="ARBA" id="ARBA00000141"/>
    </source>
</evidence>
<dbReference type="PANTHER" id="PTHR21327">
    <property type="entry name" value="GTP CYCLOHYDROLASE II-RELATED"/>
    <property type="match status" value="1"/>
</dbReference>
<comment type="function">
    <text evidence="3 14">Catalyzes the conversion of D-ribulose 5-phosphate to formate and 3,4-dihydroxy-2-butanone 4-phosphate.</text>
</comment>
<evidence type="ECO:0000256" key="2">
    <source>
        <dbReference type="ARBA" id="ARBA00001936"/>
    </source>
</evidence>
<evidence type="ECO:0000256" key="12">
    <source>
        <dbReference type="ARBA" id="ARBA00023211"/>
    </source>
</evidence>
<evidence type="ECO:0000256" key="11">
    <source>
        <dbReference type="ARBA" id="ARBA00022842"/>
    </source>
</evidence>
<protein>
    <recommendedName>
        <fullName evidence="8 14">3,4-dihydroxy-2-butanone 4-phosphate synthase</fullName>
        <shortName evidence="14">DHBP synthase</shortName>
        <ecNumber evidence="7 14">4.1.99.12</ecNumber>
    </recommendedName>
</protein>
<evidence type="ECO:0000313" key="17">
    <source>
        <dbReference type="EMBL" id="POR56542.1"/>
    </source>
</evidence>
<dbReference type="AlphaFoldDB" id="A0A2S4MP57"/>
<comment type="pathway">
    <text evidence="4 14">Cofactor biosynthesis; riboflavin biosynthesis; 2-hydroxy-3-oxobutyl phosphate from D-ribulose 5-phosphate: step 1/1.</text>
</comment>
<comment type="similarity">
    <text evidence="5">In the N-terminal section; belongs to the DHBP synthase family.</text>
</comment>
<evidence type="ECO:0000256" key="13">
    <source>
        <dbReference type="ARBA" id="ARBA00023239"/>
    </source>
</evidence>
<keyword evidence="18" id="KW-1185">Reference proteome</keyword>
<sequence length="425" mass="45175">MKLDAWLQQNKIGRSAFARQVGLSPASVTALCNDQSAWISRESAERIAAATGGSVTPNDFLGLVGPREAAMSSNVTQAIEAFARGDIVIVTDDDDRENEGDLIVAASLCTPEKMAFIIRNTCGIVCAPLTASEARRLRLDPMVSSNDAPLGTAFTVTVDVKHGLTTGISAEQRCNTVRALANGNMGAADFVRPGHVFPLIAKDGGVLMRSGHTEAAVDLCKLASLPQVGVICELANDDGTVMKGPQITAFAQKHGLQQITVADLIAYRQSREKLVERVHSFPVKTAFGEMTGHVYITPFEDTQHFAFVMGKIGDGEKVPALLHRANVVADVLGGAPSIQCALKRFQRDGRGVLIYLRDGSAGVPIKSVEDGSDAQRTQQWREVGLGAQILRDIGVGSIVNLASSPRSFVGLSGFGIEIADTQPLE</sequence>
<dbReference type="RefSeq" id="WP_103716171.1">
    <property type="nucleotide sequence ID" value="NZ_PQFZ01000001.1"/>
</dbReference>
<dbReference type="NCBIfam" id="TIGR00506">
    <property type="entry name" value="ribB"/>
    <property type="match status" value="1"/>
</dbReference>
<evidence type="ECO:0000259" key="16">
    <source>
        <dbReference type="Pfam" id="PF13443"/>
    </source>
</evidence>
<dbReference type="GO" id="GO:0030145">
    <property type="term" value="F:manganese ion binding"/>
    <property type="evidence" value="ECO:0007669"/>
    <property type="project" value="UniProtKB-UniRule"/>
</dbReference>
<dbReference type="EC" id="4.1.99.12" evidence="7 14"/>
<comment type="similarity">
    <text evidence="14">Belongs to the DHBP synthase family.</text>
</comment>
<dbReference type="SUPFAM" id="SSF142695">
    <property type="entry name" value="RibA-like"/>
    <property type="match status" value="1"/>
</dbReference>
<feature type="binding site" evidence="14">
    <location>
        <begin position="96"/>
        <end position="97"/>
    </location>
    <ligand>
        <name>D-ribulose 5-phosphate</name>
        <dbReference type="ChEBI" id="CHEBI:58121"/>
    </ligand>
</feature>
<evidence type="ECO:0000256" key="9">
    <source>
        <dbReference type="ARBA" id="ARBA00022619"/>
    </source>
</evidence>
<keyword evidence="13 14" id="KW-0456">Lyase</keyword>
<comment type="cofactor">
    <cofactor evidence="14">
        <name>Mg(2+)</name>
        <dbReference type="ChEBI" id="CHEBI:18420"/>
    </cofactor>
    <cofactor evidence="14">
        <name>Mn(2+)</name>
        <dbReference type="ChEBI" id="CHEBI:29035"/>
    </cofactor>
    <text evidence="14">Binds 2 divalent metal cations per subunit. Magnesium or manganese.</text>
</comment>
<dbReference type="Gene3D" id="3.90.870.10">
    <property type="entry name" value="DHBP synthase"/>
    <property type="match status" value="1"/>
</dbReference>
<feature type="site" description="Essential for catalytic activity" evidence="14">
    <location>
        <position position="233"/>
    </location>
</feature>
<evidence type="ECO:0000256" key="3">
    <source>
        <dbReference type="ARBA" id="ARBA00002284"/>
    </source>
</evidence>
<dbReference type="UniPathway" id="UPA00275">
    <property type="reaction ID" value="UER00399"/>
</dbReference>
<dbReference type="GO" id="GO:0003935">
    <property type="term" value="F:GTP cyclohydrolase II activity"/>
    <property type="evidence" value="ECO:0007669"/>
    <property type="project" value="TreeGrafter"/>
</dbReference>
<dbReference type="OrthoDB" id="9793111at2"/>
<comment type="similarity">
    <text evidence="6">In the C-terminal section; belongs to the GTP cyclohydrolase II family.</text>
</comment>
<evidence type="ECO:0000256" key="7">
    <source>
        <dbReference type="ARBA" id="ARBA00012153"/>
    </source>
</evidence>
<dbReference type="GO" id="GO:0005829">
    <property type="term" value="C:cytosol"/>
    <property type="evidence" value="ECO:0007669"/>
    <property type="project" value="TreeGrafter"/>
</dbReference>
<dbReference type="FunFam" id="3.90.870.10:FF:000001">
    <property type="entry name" value="Riboflavin biosynthesis protein RibBA"/>
    <property type="match status" value="1"/>
</dbReference>
<feature type="site" description="Essential for catalytic activity" evidence="14">
    <location>
        <position position="195"/>
    </location>
</feature>
<feature type="binding site" evidence="14">
    <location>
        <position position="97"/>
    </location>
    <ligand>
        <name>Mg(2+)</name>
        <dbReference type="ChEBI" id="CHEBI:18420"/>
        <label>1</label>
    </ligand>
</feature>
<keyword evidence="11 14" id="KW-0460">Magnesium</keyword>
<feature type="domain" description="GTP cyclohydrolase II" evidence="15">
    <location>
        <begin position="277"/>
        <end position="422"/>
    </location>
</feature>
<reference evidence="17 18" key="1">
    <citation type="submission" date="2018-01" db="EMBL/GenBank/DDBJ databases">
        <title>Genomic Encyclopedia of Type Strains, Phase III (KMG-III): the genomes of soil and plant-associated and newly described type strains.</title>
        <authorList>
            <person name="Whitman W."/>
        </authorList>
    </citation>
    <scope>NUCLEOTIDE SEQUENCE [LARGE SCALE GENOMIC DNA]</scope>
    <source>
        <strain evidence="17 18">1131</strain>
    </source>
</reference>
<feature type="binding site" evidence="14">
    <location>
        <position position="97"/>
    </location>
    <ligand>
        <name>Mg(2+)</name>
        <dbReference type="ChEBI" id="CHEBI:18420"/>
        <label>2</label>
    </ligand>
</feature>
<evidence type="ECO:0000313" key="18">
    <source>
        <dbReference type="Proteomes" id="UP000236919"/>
    </source>
</evidence>
<dbReference type="InterPro" id="IPR036144">
    <property type="entry name" value="RibA-like_sf"/>
</dbReference>
<dbReference type="GO" id="GO:0008686">
    <property type="term" value="F:3,4-dihydroxy-2-butanone-4-phosphate synthase activity"/>
    <property type="evidence" value="ECO:0007669"/>
    <property type="project" value="UniProtKB-UniRule"/>
</dbReference>
<keyword evidence="17" id="KW-0378">Hydrolase</keyword>
<keyword evidence="10 14" id="KW-0479">Metal-binding</keyword>
<dbReference type="Proteomes" id="UP000236919">
    <property type="component" value="Unassembled WGS sequence"/>
</dbReference>
<comment type="catalytic activity">
    <reaction evidence="1 14">
        <text>D-ribulose 5-phosphate = (2S)-2-hydroxy-3-oxobutyl phosphate + formate + H(+)</text>
        <dbReference type="Rhea" id="RHEA:18457"/>
        <dbReference type="ChEBI" id="CHEBI:15378"/>
        <dbReference type="ChEBI" id="CHEBI:15740"/>
        <dbReference type="ChEBI" id="CHEBI:58121"/>
        <dbReference type="ChEBI" id="CHEBI:58830"/>
        <dbReference type="EC" id="4.1.99.12"/>
    </reaction>
</comment>
<feature type="binding site" evidence="14">
    <location>
        <position position="101"/>
    </location>
    <ligand>
        <name>D-ribulose 5-phosphate</name>
        <dbReference type="ChEBI" id="CHEBI:58121"/>
    </ligand>
</feature>
<evidence type="ECO:0000256" key="5">
    <source>
        <dbReference type="ARBA" id="ARBA00005520"/>
    </source>
</evidence>
<dbReference type="InterPro" id="IPR000422">
    <property type="entry name" value="DHBP_synthase_RibB"/>
</dbReference>
<comment type="cofactor">
    <cofactor evidence="2">
        <name>Mn(2+)</name>
        <dbReference type="ChEBI" id="CHEBI:29035"/>
    </cofactor>
</comment>
<dbReference type="GO" id="GO:0000287">
    <property type="term" value="F:magnesium ion binding"/>
    <property type="evidence" value="ECO:0007669"/>
    <property type="project" value="UniProtKB-UniRule"/>
</dbReference>
<name>A0A2S4MP57_9HYPH</name>
<dbReference type="EMBL" id="PQFZ01000001">
    <property type="protein sequence ID" value="POR56542.1"/>
    <property type="molecule type" value="Genomic_DNA"/>
</dbReference>
<keyword evidence="9 14" id="KW-0686">Riboflavin biosynthesis</keyword>
<gene>
    <name evidence="14" type="primary">ribB</name>
    <name evidence="17" type="ORF">CYD53_10162</name>
</gene>
<keyword evidence="12 14" id="KW-0464">Manganese</keyword>
<dbReference type="GO" id="GO:0009231">
    <property type="term" value="P:riboflavin biosynthetic process"/>
    <property type="evidence" value="ECO:0007669"/>
    <property type="project" value="UniProtKB-UniRule"/>
</dbReference>
<evidence type="ECO:0000256" key="10">
    <source>
        <dbReference type="ARBA" id="ARBA00022723"/>
    </source>
</evidence>
<dbReference type="Pfam" id="PF00925">
    <property type="entry name" value="GTP_cyclohydro2"/>
    <property type="match status" value="1"/>
</dbReference>
<dbReference type="Pfam" id="PF00926">
    <property type="entry name" value="DHBP_synthase"/>
    <property type="match status" value="1"/>
</dbReference>
<dbReference type="InterPro" id="IPR017945">
    <property type="entry name" value="DHBP_synth_RibB-like_a/b_dom"/>
</dbReference>
<comment type="caution">
    <text evidence="17">The sequence shown here is derived from an EMBL/GenBank/DDBJ whole genome shotgun (WGS) entry which is preliminary data.</text>
</comment>
<evidence type="ECO:0000256" key="6">
    <source>
        <dbReference type="ARBA" id="ARBA00008976"/>
    </source>
</evidence>
<feature type="domain" description="HTH cro/C1-type" evidence="16">
    <location>
        <begin position="2"/>
        <end position="62"/>
    </location>
</feature>
<comment type="subunit">
    <text evidence="14">Homodimer.</text>
</comment>
<dbReference type="PANTHER" id="PTHR21327:SF18">
    <property type="entry name" value="3,4-DIHYDROXY-2-BUTANONE 4-PHOSPHATE SYNTHASE"/>
    <property type="match status" value="1"/>
</dbReference>
<feature type="binding site" evidence="14">
    <location>
        <position position="212"/>
    </location>
    <ligand>
        <name>Mg(2+)</name>
        <dbReference type="ChEBI" id="CHEBI:18420"/>
        <label>2</label>
    </ligand>
</feature>
<accession>A0A2S4MP57</accession>
<evidence type="ECO:0000256" key="4">
    <source>
        <dbReference type="ARBA" id="ARBA00004904"/>
    </source>
</evidence>
<dbReference type="Pfam" id="PF13443">
    <property type="entry name" value="HTH_26"/>
    <property type="match status" value="1"/>
</dbReference>
<dbReference type="SUPFAM" id="SSF55821">
    <property type="entry name" value="YrdC/RibB"/>
    <property type="match status" value="1"/>
</dbReference>
<evidence type="ECO:0000259" key="15">
    <source>
        <dbReference type="Pfam" id="PF00925"/>
    </source>
</evidence>
<proteinExistence type="inferred from homology"/>
<dbReference type="PIRSF" id="PIRSF001259">
    <property type="entry name" value="RibA"/>
    <property type="match status" value="1"/>
</dbReference>
<dbReference type="HAMAP" id="MF_00180">
    <property type="entry name" value="RibB"/>
    <property type="match status" value="1"/>
</dbReference>
<dbReference type="InterPro" id="IPR001387">
    <property type="entry name" value="Cro/C1-type_HTH"/>
</dbReference>
<evidence type="ECO:0000256" key="14">
    <source>
        <dbReference type="HAMAP-Rule" id="MF_00180"/>
    </source>
</evidence>
<dbReference type="InterPro" id="IPR032677">
    <property type="entry name" value="GTP_cyclohydro_II"/>
</dbReference>